<feature type="domain" description="Metallo-beta-lactamase" evidence="1">
    <location>
        <begin position="110"/>
        <end position="302"/>
    </location>
</feature>
<dbReference type="InterPro" id="IPR001279">
    <property type="entry name" value="Metallo-B-lactamas"/>
</dbReference>
<dbReference type="GO" id="GO:0005737">
    <property type="term" value="C:cytoplasm"/>
    <property type="evidence" value="ECO:0007669"/>
    <property type="project" value="TreeGrafter"/>
</dbReference>
<dbReference type="PANTHER" id="PTHR15032">
    <property type="entry name" value="N-ACYL-PHOSPHATIDYLETHANOLAMINE-HYDROLYZING PHOSPHOLIPASE D"/>
    <property type="match status" value="1"/>
</dbReference>
<accession>A0A2A4YUM3</accession>
<dbReference type="AlphaFoldDB" id="A0A2A4YUM3"/>
<dbReference type="Gene3D" id="3.60.15.10">
    <property type="entry name" value="Ribonuclease Z/Hydroxyacylglutathione hydrolase-like"/>
    <property type="match status" value="1"/>
</dbReference>
<protein>
    <submittedName>
        <fullName evidence="2">Hydrolase</fullName>
    </submittedName>
</protein>
<dbReference type="EMBL" id="NVUS01000025">
    <property type="protein sequence ID" value="PCI97985.1"/>
    <property type="molecule type" value="Genomic_DNA"/>
</dbReference>
<proteinExistence type="predicted"/>
<dbReference type="GO" id="GO:0016787">
    <property type="term" value="F:hydrolase activity"/>
    <property type="evidence" value="ECO:0007669"/>
    <property type="project" value="UniProtKB-KW"/>
</dbReference>
<dbReference type="PANTHER" id="PTHR15032:SF4">
    <property type="entry name" value="N-ACYL-PHOSPHATIDYLETHANOLAMINE-HYDROLYZING PHOSPHOLIPASE D"/>
    <property type="match status" value="1"/>
</dbReference>
<sequence>MRYRWANCLSMGLSMSQLSIQDNKWLKPSQFDGQKFINLSPITDNGHYMARENLSQAMFDRVKPTQPKKHSIPLLEITTAQLKGLKPQDTHFFKLGHSSLLLWIDGFFWLIDPVFSKRVSPFQFAGPKRFHKAPIEIEDLPPIKGVIISHDHYDHLDKKSIKQLAKKVENFYVPLRVDEHLGRWGIDARKIHQFDWYDSMQIGKTRLTATPSQHNSGRRMADQFKTLWASWVIKGEHHNIFYCGDSGYFDGFKKIGDQFGPFDISFIENGAYSKLWLDLHMIPKQSVQAHLDLRAKSLIPIHNCTFDLSVHAWYDPLEQIAKYAMQSGADLRVPKMGEAVNLNAIKPLNHWWQELI</sequence>
<reference key="1">
    <citation type="submission" date="2017-08" db="EMBL/GenBank/DDBJ databases">
        <title>A dynamic microbial community with high functional redundancy inhabits the cold, oxic subseafloor aquifer.</title>
        <authorList>
            <person name="Tully B.J."/>
            <person name="Wheat C.G."/>
            <person name="Glazer B.T."/>
            <person name="Huber J.A."/>
        </authorList>
    </citation>
    <scope>NUCLEOTIDE SEQUENCE [LARGE SCALE GENOMIC DNA]</scope>
</reference>
<dbReference type="Pfam" id="PF12706">
    <property type="entry name" value="Lactamase_B_2"/>
    <property type="match status" value="1"/>
</dbReference>
<name>A0A2A4YUM3_9PROT</name>
<organism evidence="2">
    <name type="scientific">OCS116 cluster bacterium</name>
    <dbReference type="NCBI Taxonomy" id="2030921"/>
    <lineage>
        <taxon>Bacteria</taxon>
        <taxon>Pseudomonadati</taxon>
        <taxon>Pseudomonadota</taxon>
        <taxon>Alphaproteobacteria</taxon>
        <taxon>OCS116 cluster</taxon>
    </lineage>
</organism>
<comment type="caution">
    <text evidence="2">The sequence shown here is derived from an EMBL/GenBank/DDBJ whole genome shotgun (WGS) entry which is preliminary data.</text>
</comment>
<gene>
    <name evidence="2" type="ORF">COB13_14800</name>
</gene>
<dbReference type="SUPFAM" id="SSF56281">
    <property type="entry name" value="Metallo-hydrolase/oxidoreductase"/>
    <property type="match status" value="1"/>
</dbReference>
<evidence type="ECO:0000259" key="1">
    <source>
        <dbReference type="Pfam" id="PF12706"/>
    </source>
</evidence>
<dbReference type="InterPro" id="IPR036866">
    <property type="entry name" value="RibonucZ/Hydroxyglut_hydro"/>
</dbReference>
<reference evidence="2" key="2">
    <citation type="journal article" date="2018" name="ISME J.">
        <title>A dynamic microbial community with high functional redundancy inhabits the cold, oxic subseafloor aquifer.</title>
        <authorList>
            <person name="Tully B.J."/>
            <person name="Wheat C.G."/>
            <person name="Glazer B.T."/>
            <person name="Huber J.A."/>
        </authorList>
    </citation>
    <scope>NUCLEOTIDE SEQUENCE</scope>
    <source>
        <strain evidence="2">NORP83</strain>
    </source>
</reference>
<evidence type="ECO:0000313" key="2">
    <source>
        <dbReference type="EMBL" id="PCI97985.1"/>
    </source>
</evidence>
<keyword evidence="2" id="KW-0378">Hydrolase</keyword>